<dbReference type="EMBL" id="LN890656">
    <property type="protein sequence ID" value="CUS06379.1"/>
    <property type="molecule type" value="Genomic_DNA"/>
</dbReference>
<keyword evidence="3" id="KW-1185">Reference proteome</keyword>
<gene>
    <name evidence="2" type="ORF">CFX0092_B0845</name>
</gene>
<accession>A0A160T977</accession>
<evidence type="ECO:0000313" key="2">
    <source>
        <dbReference type="EMBL" id="CUS06379.1"/>
    </source>
</evidence>
<protein>
    <submittedName>
        <fullName evidence="2">Uncharacterized protein</fullName>
    </submittedName>
</protein>
<reference evidence="2" key="1">
    <citation type="submission" date="2016-01" db="EMBL/GenBank/DDBJ databases">
        <authorList>
            <person name="Mcilroy J.S."/>
            <person name="Karst M S."/>
            <person name="Albertsen M."/>
        </authorList>
    </citation>
    <scope>NUCLEOTIDE SEQUENCE</scope>
    <source>
        <strain evidence="2">Cfx-K</strain>
    </source>
</reference>
<dbReference type="AlphaFoldDB" id="A0A160T977"/>
<proteinExistence type="predicted"/>
<feature type="region of interest" description="Disordered" evidence="1">
    <location>
        <begin position="1"/>
        <end position="20"/>
    </location>
</feature>
<evidence type="ECO:0000313" key="3">
    <source>
        <dbReference type="Proteomes" id="UP000215027"/>
    </source>
</evidence>
<name>A0A160T977_9CHLR</name>
<evidence type="ECO:0000256" key="1">
    <source>
        <dbReference type="SAM" id="MobiDB-lite"/>
    </source>
</evidence>
<dbReference type="Proteomes" id="UP000215027">
    <property type="component" value="Chromosome II"/>
</dbReference>
<dbReference type="KEGG" id="pbf:CFX0092_B0845"/>
<feature type="compositionally biased region" description="Pro residues" evidence="1">
    <location>
        <begin position="1"/>
        <end position="10"/>
    </location>
</feature>
<organism evidence="2 3">
    <name type="scientific">Candidatus Promineifilum breve</name>
    <dbReference type="NCBI Taxonomy" id="1806508"/>
    <lineage>
        <taxon>Bacteria</taxon>
        <taxon>Bacillati</taxon>
        <taxon>Chloroflexota</taxon>
        <taxon>Ardenticatenia</taxon>
        <taxon>Candidatus Promineifilales</taxon>
        <taxon>Candidatus Promineifilaceae</taxon>
        <taxon>Candidatus Promineifilum</taxon>
    </lineage>
</organism>
<sequence length="87" mass="9745">MNLVSPPPRPSSATTEEGQATGREVFLFPGDAYPGCLTPTRHLIVLLTRKWVKRNSESREVLGHATTSIFYQYHPGRLLRSSGGHRR</sequence>